<organism evidence="1 2">
    <name type="scientific">Meripilus lineatus</name>
    <dbReference type="NCBI Taxonomy" id="2056292"/>
    <lineage>
        <taxon>Eukaryota</taxon>
        <taxon>Fungi</taxon>
        <taxon>Dikarya</taxon>
        <taxon>Basidiomycota</taxon>
        <taxon>Agaricomycotina</taxon>
        <taxon>Agaricomycetes</taxon>
        <taxon>Polyporales</taxon>
        <taxon>Meripilaceae</taxon>
        <taxon>Meripilus</taxon>
    </lineage>
</organism>
<comment type="caution">
    <text evidence="1">The sequence shown here is derived from an EMBL/GenBank/DDBJ whole genome shotgun (WGS) entry which is preliminary data.</text>
</comment>
<dbReference type="EMBL" id="JANAWD010000112">
    <property type="protein sequence ID" value="KAJ3486729.1"/>
    <property type="molecule type" value="Genomic_DNA"/>
</dbReference>
<sequence length="184" mass="20394">MVVRFDVDAYLPESGKVSTIPSDPVDAQLEKLLHGLSITPAPQATPEASIPSVCEVRGGAYIPQNCIMELMARNQKNASFQWSETYPQLFFSQTPHFYLAVQTGGNFTALKRKNLQDQDVRNVGSGHQGDFRKLLIALEGIQKAMIESGQEGRCTLVHEGGELKVFNRLAQDSCLPQEVLTRFK</sequence>
<gene>
    <name evidence="1" type="ORF">NLI96_g4016</name>
</gene>
<evidence type="ECO:0000313" key="2">
    <source>
        <dbReference type="Proteomes" id="UP001212997"/>
    </source>
</evidence>
<protein>
    <submittedName>
        <fullName evidence="1">Uncharacterized protein</fullName>
    </submittedName>
</protein>
<proteinExistence type="predicted"/>
<keyword evidence="2" id="KW-1185">Reference proteome</keyword>
<accession>A0AAD5V7U6</accession>
<dbReference type="PANTHER" id="PTHR35179:SF2">
    <property type="entry name" value="START DOMAIN-CONTAINING PROTEIN"/>
    <property type="match status" value="1"/>
</dbReference>
<dbReference type="PANTHER" id="PTHR35179">
    <property type="entry name" value="PROTEIN CBG02620"/>
    <property type="match status" value="1"/>
</dbReference>
<name>A0AAD5V7U6_9APHY</name>
<reference evidence="1" key="1">
    <citation type="submission" date="2022-07" db="EMBL/GenBank/DDBJ databases">
        <title>Genome Sequence of Physisporinus lineatus.</title>
        <authorList>
            <person name="Buettner E."/>
        </authorList>
    </citation>
    <scope>NUCLEOTIDE SEQUENCE</scope>
    <source>
        <strain evidence="1">VT162</strain>
    </source>
</reference>
<dbReference type="Proteomes" id="UP001212997">
    <property type="component" value="Unassembled WGS sequence"/>
</dbReference>
<dbReference type="AlphaFoldDB" id="A0AAD5V7U6"/>
<evidence type="ECO:0000313" key="1">
    <source>
        <dbReference type="EMBL" id="KAJ3486729.1"/>
    </source>
</evidence>